<accession>A0A0S4J5P3</accession>
<keyword evidence="3" id="KW-1185">Reference proteome</keyword>
<name>A0A0S4J5P3_BODSA</name>
<dbReference type="EMBL" id="CYKH01001150">
    <property type="protein sequence ID" value="CUG85213.1"/>
    <property type="molecule type" value="Genomic_DNA"/>
</dbReference>
<sequence>MMSNGGVNATTPRPSWSHPTSHSSSFLASSTTYHHHDDTMSHQVLPTLEDDWSSATFLTQLRDNINNSTSASATSSTRQNGASDRQRRALITQSFRELFFPHQATSSTSGARHNQLSSNTAQQRARVLLAPLFSNRLVEDLDEAVRVPWTQCHKAILHDVTLKLNSSDSATSSSSGRFLPSESQFAASLMEHYYPNSASSALSGDADDEDDSDDDETKLKRLGGGLLSASGVHRTVSALNASWDAWDEIVERNTHSNNTHNSALLACEEQPHDAAAAAQTMWMLRGAIRSRLHEDMQKEDEVVNDDRKGGGCSSAVVRCAATSLEMDLATSASLNTATLLTGGAAAGDGSHWSSVAGAIPAWMGTLCCPALVAPAKRMADPLPSQAAARHHHHHQHARDKAFDPAEMAQRSLAASSAWYNGSSVAHPSSAAHGAISSSQYDPFSTHSYYAAGKVVPMDAVVTSVVYSSGAGTVESRTSRQEEPRESAERAWLTSQLGSSPSDVNYATDNHAGGGGDGRYSAAFTMPTEDEVEEDSALARALRVHAAEDVRTTDAPSARPFDGNGASAVERQQRGDDGVVQVGAHQRLVFRRGQLVLEHKNPPPKGKATDTTAKRHRTEGKSQFVELQQEIEPTDRTTTTTKTRRTHSPTTPVADTTSDSVATASTSIAEDERHQHHAALPSDQLAQQTMDDEVLLSLRRMTLEEAQITVQVIAQRWGPACASLCDALKVGLDGL</sequence>
<feature type="region of interest" description="Disordered" evidence="1">
    <location>
        <begin position="631"/>
        <end position="659"/>
    </location>
</feature>
<feature type="compositionally biased region" description="Low complexity" evidence="1">
    <location>
        <begin position="68"/>
        <end position="77"/>
    </location>
</feature>
<feature type="region of interest" description="Disordered" evidence="1">
    <location>
        <begin position="1"/>
        <end position="27"/>
    </location>
</feature>
<feature type="compositionally biased region" description="Acidic residues" evidence="1">
    <location>
        <begin position="205"/>
        <end position="216"/>
    </location>
</feature>
<protein>
    <submittedName>
        <fullName evidence="2">Uncharacterized protein</fullName>
    </submittedName>
</protein>
<feature type="region of interest" description="Disordered" evidence="1">
    <location>
        <begin position="67"/>
        <end position="86"/>
    </location>
</feature>
<feature type="region of interest" description="Disordered" evidence="1">
    <location>
        <begin position="198"/>
        <end position="219"/>
    </location>
</feature>
<reference evidence="3" key="1">
    <citation type="submission" date="2015-09" db="EMBL/GenBank/DDBJ databases">
        <authorList>
            <consortium name="Pathogen Informatics"/>
        </authorList>
    </citation>
    <scope>NUCLEOTIDE SEQUENCE [LARGE SCALE GENOMIC DNA]</scope>
    <source>
        <strain evidence="3">Lake Konstanz</strain>
    </source>
</reference>
<dbReference type="VEuPathDB" id="TriTrypDB:BSAL_89415"/>
<organism evidence="2 3">
    <name type="scientific">Bodo saltans</name>
    <name type="common">Flagellated protozoan</name>
    <dbReference type="NCBI Taxonomy" id="75058"/>
    <lineage>
        <taxon>Eukaryota</taxon>
        <taxon>Discoba</taxon>
        <taxon>Euglenozoa</taxon>
        <taxon>Kinetoplastea</taxon>
        <taxon>Metakinetoplastina</taxon>
        <taxon>Eubodonida</taxon>
        <taxon>Bodonidae</taxon>
        <taxon>Bodo</taxon>
    </lineage>
</organism>
<feature type="region of interest" description="Disordered" evidence="1">
    <location>
        <begin position="381"/>
        <end position="406"/>
    </location>
</feature>
<dbReference type="Proteomes" id="UP000051952">
    <property type="component" value="Unassembled WGS sequence"/>
</dbReference>
<dbReference type="AlphaFoldDB" id="A0A0S4J5P3"/>
<feature type="region of interest" description="Disordered" evidence="1">
    <location>
        <begin position="597"/>
        <end position="619"/>
    </location>
</feature>
<proteinExistence type="predicted"/>
<gene>
    <name evidence="2" type="ORF">BSAL_89415</name>
</gene>
<evidence type="ECO:0000313" key="3">
    <source>
        <dbReference type="Proteomes" id="UP000051952"/>
    </source>
</evidence>
<evidence type="ECO:0000313" key="2">
    <source>
        <dbReference type="EMBL" id="CUG85213.1"/>
    </source>
</evidence>
<feature type="compositionally biased region" description="Low complexity" evidence="1">
    <location>
        <begin position="647"/>
        <end position="659"/>
    </location>
</feature>
<feature type="compositionally biased region" description="Basic residues" evidence="1">
    <location>
        <begin position="388"/>
        <end position="397"/>
    </location>
</feature>
<evidence type="ECO:0000256" key="1">
    <source>
        <dbReference type="SAM" id="MobiDB-lite"/>
    </source>
</evidence>
<feature type="compositionally biased region" description="Low complexity" evidence="1">
    <location>
        <begin position="10"/>
        <end position="27"/>
    </location>
</feature>